<name>A0A3B6NW67_WHEAT</name>
<dbReference type="Gramene" id="TraesROB_scaffold_102344_01G000200.1">
    <property type="protein sequence ID" value="TraesROB_scaffold_102344_01G000200.1"/>
    <property type="gene ID" value="TraesROB_scaffold_102344_01G000200"/>
</dbReference>
<evidence type="ECO:0000313" key="3">
    <source>
        <dbReference type="EnsemblPlants" id="TraesCS6A02G343400.1.cds1"/>
    </source>
</evidence>
<keyword evidence="4" id="KW-1185">Reference proteome</keyword>
<dbReference type="EnsemblPlants" id="TraesCS6A02G343400.1">
    <property type="protein sequence ID" value="TraesCS6A02G343400.1.cds1"/>
    <property type="gene ID" value="TraesCS6A02G343400"/>
</dbReference>
<proteinExistence type="predicted"/>
<dbReference type="Gramene" id="TraesARI6A03G03348320.1">
    <property type="protein sequence ID" value="TraesARI6A03G03348320.1.CDS1"/>
    <property type="gene ID" value="TraesARI6A03G03348320"/>
</dbReference>
<dbReference type="Gramene" id="TraesJUL6A03G03417860.1">
    <property type="protein sequence ID" value="TraesJUL6A03G03417860.1.CDS1"/>
    <property type="gene ID" value="TraesJUL6A03G03417860"/>
</dbReference>
<evidence type="ECO:0000256" key="1">
    <source>
        <dbReference type="SAM" id="MobiDB-lite"/>
    </source>
</evidence>
<dbReference type="Gramene" id="TraesCAD_scaffold_042384_01G000300.1">
    <property type="protein sequence ID" value="TraesCAD_scaffold_042384_01G000300.1"/>
    <property type="gene ID" value="TraesCAD_scaffold_042384_01G000300"/>
</dbReference>
<reference evidence="3" key="1">
    <citation type="submission" date="2018-08" db="EMBL/GenBank/DDBJ databases">
        <authorList>
            <person name="Rossello M."/>
        </authorList>
    </citation>
    <scope>NUCLEOTIDE SEQUENCE [LARGE SCALE GENOMIC DNA]</scope>
    <source>
        <strain evidence="3">cv. Chinese Spring</strain>
    </source>
</reference>
<dbReference type="Proteomes" id="UP000019116">
    <property type="component" value="Chromosome 6A"/>
</dbReference>
<dbReference type="OMA" id="FDKCKSA"/>
<evidence type="ECO:0000259" key="2">
    <source>
        <dbReference type="SMART" id="SM00597"/>
    </source>
</evidence>
<dbReference type="Gramene" id="TraesCS6A03G0886900.1">
    <property type="protein sequence ID" value="TraesCS6A03G0886900.1.CDS1"/>
    <property type="gene ID" value="TraesCS6A03G0886900"/>
</dbReference>
<dbReference type="Gramene" id="TraesCLE_scaffold_097610_01G000100.1">
    <property type="protein sequence ID" value="TraesCLE_scaffold_097610_01G000100.1"/>
    <property type="gene ID" value="TraesCLE_scaffold_097610_01G000100"/>
</dbReference>
<dbReference type="InterPro" id="IPR006580">
    <property type="entry name" value="Znf_TTF"/>
</dbReference>
<dbReference type="OrthoDB" id="693074at2759"/>
<dbReference type="Gramene" id="TraesJAG6A03G03383590.1">
    <property type="protein sequence ID" value="TraesJAG6A03G03383590.1.CDS1"/>
    <property type="gene ID" value="TraesJAG6A03G03383590"/>
</dbReference>
<dbReference type="Gramene" id="TraesLDM6A03G03394370.1">
    <property type="protein sequence ID" value="TraesLDM6A03G03394370.1.CDS1"/>
    <property type="gene ID" value="TraesLDM6A03G03394370"/>
</dbReference>
<dbReference type="SMART" id="SM00597">
    <property type="entry name" value="ZnF_TTF"/>
    <property type="match status" value="1"/>
</dbReference>
<protein>
    <recommendedName>
        <fullName evidence="2">TTF-type domain-containing protein</fullName>
    </recommendedName>
</protein>
<dbReference type="Gramene" id="TraesMAC6A03G03390090.1">
    <property type="protein sequence ID" value="TraesMAC6A03G03390090.1.CDS1"/>
    <property type="gene ID" value="TraesMAC6A03G03390090"/>
</dbReference>
<organism evidence="3">
    <name type="scientific">Triticum aestivum</name>
    <name type="common">Wheat</name>
    <dbReference type="NCBI Taxonomy" id="4565"/>
    <lineage>
        <taxon>Eukaryota</taxon>
        <taxon>Viridiplantae</taxon>
        <taxon>Streptophyta</taxon>
        <taxon>Embryophyta</taxon>
        <taxon>Tracheophyta</taxon>
        <taxon>Spermatophyta</taxon>
        <taxon>Magnoliopsida</taxon>
        <taxon>Liliopsida</taxon>
        <taxon>Poales</taxon>
        <taxon>Poaceae</taxon>
        <taxon>BOP clade</taxon>
        <taxon>Pooideae</taxon>
        <taxon>Triticodae</taxon>
        <taxon>Triticeae</taxon>
        <taxon>Triticinae</taxon>
        <taxon>Triticum</taxon>
    </lineage>
</organism>
<dbReference type="Gramene" id="TraesNOR6A03G03424760.1">
    <property type="protein sequence ID" value="TraesNOR6A03G03424760.1.CDS1"/>
    <property type="gene ID" value="TraesNOR6A03G03424760"/>
</dbReference>
<sequence length="166" mass="19338">MDDTNVSDHEPIFNSSATESASVDEEPVITVDIYDPSNWGSLDNKARDILVEKGPKGKEENTKYPLDETLRYFSYSHYSRKMSNGEVRDRRWLVFSKHAKKVFCFCCKLFNSNKCKSALGHDGFCDWQHISDISERLKEHEASVDHITNMNSWNEMKIRLSKHHDY</sequence>
<accession>A0A3B6NW67</accession>
<feature type="region of interest" description="Disordered" evidence="1">
    <location>
        <begin position="1"/>
        <end position="24"/>
    </location>
</feature>
<reference evidence="3" key="2">
    <citation type="submission" date="2018-10" db="UniProtKB">
        <authorList>
            <consortium name="EnsemblPlants"/>
        </authorList>
    </citation>
    <scope>IDENTIFICATION</scope>
</reference>
<feature type="domain" description="TTF-type" evidence="2">
    <location>
        <begin position="77"/>
        <end position="165"/>
    </location>
</feature>
<feature type="compositionally biased region" description="Basic and acidic residues" evidence="1">
    <location>
        <begin position="1"/>
        <end position="11"/>
    </location>
</feature>
<dbReference type="Gramene" id="TraesCS6A02G343400.1">
    <property type="protein sequence ID" value="TraesCS6A02G343400.1.cds1"/>
    <property type="gene ID" value="TraesCS6A02G343400"/>
</dbReference>
<dbReference type="STRING" id="4565.A0A3B6NW67"/>
<dbReference type="PANTHER" id="PTHR45749:SF24">
    <property type="entry name" value="TTF-TYPE DOMAIN-CONTAINING PROTEIN"/>
    <property type="match status" value="1"/>
</dbReference>
<dbReference type="Gramene" id="TraesWEE_scaffold_036219_01G000200.1">
    <property type="protein sequence ID" value="TraesWEE_scaffold_036219_01G000200.1"/>
    <property type="gene ID" value="TraesWEE_scaffold_036219_01G000200"/>
</dbReference>
<dbReference type="Gramene" id="TraesSTA6A03G03381350.1">
    <property type="protein sequence ID" value="TraesSTA6A03G03381350.1.CDS1"/>
    <property type="gene ID" value="TraesSTA6A03G03381350"/>
</dbReference>
<dbReference type="Gramene" id="TraesLAC6A03G03347890.1">
    <property type="protein sequence ID" value="TraesLAC6A03G03347890.1.CDS1"/>
    <property type="gene ID" value="TraesLAC6A03G03347890"/>
</dbReference>
<dbReference type="PANTHER" id="PTHR45749">
    <property type="match status" value="1"/>
</dbReference>
<evidence type="ECO:0000313" key="4">
    <source>
        <dbReference type="Proteomes" id="UP000019116"/>
    </source>
</evidence>
<dbReference type="AlphaFoldDB" id="A0A3B6NW67"/>